<sequence>MTSFLSKFHRSKRACPGSRAGSATPPPPSRADTGLRRVSTTSATFLSPSGLPTVEAEEIVAFQPATEEVSQGLCHQTALGPLSLAFERVQLEPRQRKALYGAAEKLASSCIEANFANRSIQDWSFLRECIIEVYAKILQYTADVKAAADSYFPGRTAASSRALAKEPLQTLKEDIEELEATRERKKESQAISVEVQNVLTDMSFASDAVDKLLRMNTSENDDKIRDWFFKNPSSKLDIIQKDLAQYKERLETGEWFLQSEDFIMWKDYPQQNLSLTGTARCGKSYFCSTIIRHLFETYLTNCGKVIAYCFFDSAMTNLKTPFQTLIRQMLPRGQPILDYVYEFHELYSDYVPTADQFAPIFSKLLRTPERDIFLLLDRFECCAEPSNSLQNILSLVGEVLAEGYGHVHVFTTSRIEGALDRIVKASLKLHSLCRAMDVTRKLEEDMDRFTDYNHPPTIYV</sequence>
<evidence type="ECO:0000313" key="6">
    <source>
        <dbReference type="Proteomes" id="UP000799291"/>
    </source>
</evidence>
<evidence type="ECO:0000259" key="4">
    <source>
        <dbReference type="Pfam" id="PF24883"/>
    </source>
</evidence>
<accession>A0A6G1J738</accession>
<name>A0A6G1J738_9PLEO</name>
<evidence type="ECO:0000313" key="5">
    <source>
        <dbReference type="EMBL" id="KAF2686045.1"/>
    </source>
</evidence>
<reference evidence="5" key="1">
    <citation type="journal article" date="2020" name="Stud. Mycol.">
        <title>101 Dothideomycetes genomes: a test case for predicting lifestyles and emergence of pathogens.</title>
        <authorList>
            <person name="Haridas S."/>
            <person name="Albert R."/>
            <person name="Binder M."/>
            <person name="Bloem J."/>
            <person name="Labutti K."/>
            <person name="Salamov A."/>
            <person name="Andreopoulos B."/>
            <person name="Baker S."/>
            <person name="Barry K."/>
            <person name="Bills G."/>
            <person name="Bluhm B."/>
            <person name="Cannon C."/>
            <person name="Castanera R."/>
            <person name="Culley D."/>
            <person name="Daum C."/>
            <person name="Ezra D."/>
            <person name="Gonzalez J."/>
            <person name="Henrissat B."/>
            <person name="Kuo A."/>
            <person name="Liang C."/>
            <person name="Lipzen A."/>
            <person name="Lutzoni F."/>
            <person name="Magnuson J."/>
            <person name="Mondo S."/>
            <person name="Nolan M."/>
            <person name="Ohm R."/>
            <person name="Pangilinan J."/>
            <person name="Park H.-J."/>
            <person name="Ramirez L."/>
            <person name="Alfaro M."/>
            <person name="Sun H."/>
            <person name="Tritt A."/>
            <person name="Yoshinaga Y."/>
            <person name="Zwiers L.-H."/>
            <person name="Turgeon B."/>
            <person name="Goodwin S."/>
            <person name="Spatafora J."/>
            <person name="Crous P."/>
            <person name="Grigoriev I."/>
        </authorList>
    </citation>
    <scope>NUCLEOTIDE SEQUENCE</scope>
    <source>
        <strain evidence="5">CBS 122367</strain>
    </source>
</reference>
<organism evidence="5 6">
    <name type="scientific">Lentithecium fluviatile CBS 122367</name>
    <dbReference type="NCBI Taxonomy" id="1168545"/>
    <lineage>
        <taxon>Eukaryota</taxon>
        <taxon>Fungi</taxon>
        <taxon>Dikarya</taxon>
        <taxon>Ascomycota</taxon>
        <taxon>Pezizomycotina</taxon>
        <taxon>Dothideomycetes</taxon>
        <taxon>Pleosporomycetidae</taxon>
        <taxon>Pleosporales</taxon>
        <taxon>Massarineae</taxon>
        <taxon>Lentitheciaceae</taxon>
        <taxon>Lentithecium</taxon>
    </lineage>
</organism>
<keyword evidence="2" id="KW-0175">Coiled coil</keyword>
<dbReference type="PANTHER" id="PTHR10039:SF17">
    <property type="entry name" value="FUNGAL STAND N-TERMINAL GOODBYE DOMAIN-CONTAINING PROTEIN-RELATED"/>
    <property type="match status" value="1"/>
</dbReference>
<keyword evidence="1" id="KW-0677">Repeat</keyword>
<dbReference type="Pfam" id="PF24883">
    <property type="entry name" value="NPHP3_N"/>
    <property type="match status" value="1"/>
</dbReference>
<evidence type="ECO:0000256" key="2">
    <source>
        <dbReference type="SAM" id="Coils"/>
    </source>
</evidence>
<dbReference type="InterPro" id="IPR027417">
    <property type="entry name" value="P-loop_NTPase"/>
</dbReference>
<gene>
    <name evidence="5" type="ORF">K458DRAFT_387050</name>
</gene>
<dbReference type="SUPFAM" id="SSF52540">
    <property type="entry name" value="P-loop containing nucleoside triphosphate hydrolases"/>
    <property type="match status" value="1"/>
</dbReference>
<dbReference type="AlphaFoldDB" id="A0A6G1J738"/>
<feature type="domain" description="Nephrocystin 3-like N-terminal" evidence="4">
    <location>
        <begin position="252"/>
        <end position="414"/>
    </location>
</feature>
<keyword evidence="6" id="KW-1185">Reference proteome</keyword>
<dbReference type="InterPro" id="IPR056884">
    <property type="entry name" value="NPHP3-like_N"/>
</dbReference>
<dbReference type="EMBL" id="MU005577">
    <property type="protein sequence ID" value="KAF2686045.1"/>
    <property type="molecule type" value="Genomic_DNA"/>
</dbReference>
<protein>
    <recommendedName>
        <fullName evidence="4">Nephrocystin 3-like N-terminal domain-containing protein</fullName>
    </recommendedName>
</protein>
<feature type="coiled-coil region" evidence="2">
    <location>
        <begin position="161"/>
        <end position="191"/>
    </location>
</feature>
<evidence type="ECO:0000256" key="3">
    <source>
        <dbReference type="SAM" id="MobiDB-lite"/>
    </source>
</evidence>
<proteinExistence type="predicted"/>
<dbReference type="Proteomes" id="UP000799291">
    <property type="component" value="Unassembled WGS sequence"/>
</dbReference>
<dbReference type="Gene3D" id="3.40.50.300">
    <property type="entry name" value="P-loop containing nucleotide triphosphate hydrolases"/>
    <property type="match status" value="1"/>
</dbReference>
<evidence type="ECO:0000256" key="1">
    <source>
        <dbReference type="ARBA" id="ARBA00022737"/>
    </source>
</evidence>
<dbReference type="PANTHER" id="PTHR10039">
    <property type="entry name" value="AMELOGENIN"/>
    <property type="match status" value="1"/>
</dbReference>
<feature type="region of interest" description="Disordered" evidence="3">
    <location>
        <begin position="1"/>
        <end position="35"/>
    </location>
</feature>
<dbReference type="OrthoDB" id="4772757at2759"/>